<dbReference type="PANTHER" id="PTHR32089">
    <property type="entry name" value="METHYL-ACCEPTING CHEMOTAXIS PROTEIN MCPB"/>
    <property type="match status" value="1"/>
</dbReference>
<dbReference type="KEGG" id="aal:EP13_04155"/>
<evidence type="ECO:0000313" key="7">
    <source>
        <dbReference type="Proteomes" id="UP000056090"/>
    </source>
</evidence>
<evidence type="ECO:0000256" key="2">
    <source>
        <dbReference type="ARBA" id="ARBA00023224"/>
    </source>
</evidence>
<evidence type="ECO:0000256" key="1">
    <source>
        <dbReference type="ARBA" id="ARBA00004370"/>
    </source>
</evidence>
<feature type="domain" description="Methyl-accepting transducer" evidence="4">
    <location>
        <begin position="249"/>
        <end position="432"/>
    </location>
</feature>
<dbReference type="SMART" id="SM00283">
    <property type="entry name" value="MA"/>
    <property type="match status" value="1"/>
</dbReference>
<dbReference type="InterPro" id="IPR013656">
    <property type="entry name" value="PAS_4"/>
</dbReference>
<feature type="domain" description="PAC" evidence="5">
    <location>
        <begin position="212"/>
        <end position="264"/>
    </location>
</feature>
<dbReference type="eggNOG" id="COG2202">
    <property type="taxonomic scope" value="Bacteria"/>
</dbReference>
<sequence length="432" mass="47314">MFVTSSRYTNDIASLTDENTNLLVTLDALKNNLAYAIYDGSGNCTYASDSLMATLGYPKGSPPAFSHRQLRVEAVQTDSQYNYFWQSLLNGESVSDTVARKSATGTTLWLTASYVSVKVANGTEVHAVYHDVTEQQRAYYEGKAVSDSLDKSMAVIEFEPDGTIITANENFTATVKYNLSEIQGKHHRMFCKDKFYQENPTFWESLAQGNFSSGTFERVDANSNPLWLEATYNPVFDASGKVIKVIKFASNVTDQVTEKHNISQAAELAVSTAEETSQIAAEGASSLHRSIDVFQTTLDEVDQTNLLMHELSEQSLKIETIVTTISGIADQTNLLALNAAIEAARAGEQGRGFAVVADEVRQLAQRTSDSTVEIETVVAENRKLADKSTKKMAAVKDNVDLNSQQITQVQSVMDEIQKGAVNVSETVSGILR</sequence>
<dbReference type="GO" id="GO:0006935">
    <property type="term" value="P:chemotaxis"/>
    <property type="evidence" value="ECO:0007669"/>
    <property type="project" value="UniProtKB-ARBA"/>
</dbReference>
<dbReference type="PROSITE" id="PS50111">
    <property type="entry name" value="CHEMOTAXIS_TRANSDUC_2"/>
    <property type="match status" value="1"/>
</dbReference>
<dbReference type="InterPro" id="IPR000700">
    <property type="entry name" value="PAS-assoc_C"/>
</dbReference>
<evidence type="ECO:0000313" key="6">
    <source>
        <dbReference type="EMBL" id="AIF97956.1"/>
    </source>
</evidence>
<dbReference type="InterPro" id="IPR035965">
    <property type="entry name" value="PAS-like_dom_sf"/>
</dbReference>
<keyword evidence="2 3" id="KW-0807">Transducer</keyword>
<dbReference type="Gene3D" id="1.10.287.950">
    <property type="entry name" value="Methyl-accepting chemotaxis protein"/>
    <property type="match status" value="1"/>
</dbReference>
<dbReference type="Pfam" id="PF13426">
    <property type="entry name" value="PAS_9"/>
    <property type="match status" value="1"/>
</dbReference>
<dbReference type="CDD" id="cd00130">
    <property type="entry name" value="PAS"/>
    <property type="match status" value="1"/>
</dbReference>
<reference evidence="6 7" key="1">
    <citation type="submission" date="2014-06" db="EMBL/GenBank/DDBJ databases">
        <title>Genomes of Alteromonas australica, a world apart.</title>
        <authorList>
            <person name="Gonzaga A."/>
            <person name="Lopez-Perez M."/>
            <person name="Rodriguez-Valera F."/>
        </authorList>
    </citation>
    <scope>NUCLEOTIDE SEQUENCE [LARGE SCALE GENOMIC DNA]</scope>
    <source>
        <strain evidence="6 7">H 17</strain>
    </source>
</reference>
<dbReference type="PANTHER" id="PTHR32089:SF117">
    <property type="entry name" value="METHYL ACCEPTING SENSORY TRANSDUCER WITH CACHE_1 SMALL MOLECULE BINDING DOMAIN"/>
    <property type="match status" value="1"/>
</dbReference>
<organism evidence="6 7">
    <name type="scientific">Alteromonas australica</name>
    <dbReference type="NCBI Taxonomy" id="589873"/>
    <lineage>
        <taxon>Bacteria</taxon>
        <taxon>Pseudomonadati</taxon>
        <taxon>Pseudomonadota</taxon>
        <taxon>Gammaproteobacteria</taxon>
        <taxon>Alteromonadales</taxon>
        <taxon>Alteromonadaceae</taxon>
        <taxon>Alteromonas/Salinimonas group</taxon>
        <taxon>Alteromonas</taxon>
    </lineage>
</organism>
<dbReference type="GO" id="GO:0016020">
    <property type="term" value="C:membrane"/>
    <property type="evidence" value="ECO:0007669"/>
    <property type="project" value="UniProtKB-SubCell"/>
</dbReference>
<protein>
    <submittedName>
        <fullName evidence="6">Chemotaxis protein</fullName>
    </submittedName>
</protein>
<evidence type="ECO:0000256" key="3">
    <source>
        <dbReference type="PROSITE-ProRule" id="PRU00284"/>
    </source>
</evidence>
<dbReference type="SUPFAM" id="SSF55785">
    <property type="entry name" value="PYP-like sensor domain (PAS domain)"/>
    <property type="match status" value="2"/>
</dbReference>
<accession>A0A075NWV6</accession>
<keyword evidence="7" id="KW-1185">Reference proteome</keyword>
<dbReference type="AlphaFoldDB" id="A0A075NWV6"/>
<dbReference type="NCBIfam" id="TIGR00229">
    <property type="entry name" value="sensory_box"/>
    <property type="match status" value="1"/>
</dbReference>
<gene>
    <name evidence="6" type="ORF">EP13_04155</name>
</gene>
<proteinExistence type="predicted"/>
<dbReference type="PROSITE" id="PS50113">
    <property type="entry name" value="PAC"/>
    <property type="match status" value="1"/>
</dbReference>
<dbReference type="Gene3D" id="3.30.450.20">
    <property type="entry name" value="PAS domain"/>
    <property type="match status" value="2"/>
</dbReference>
<dbReference type="SUPFAM" id="SSF58104">
    <property type="entry name" value="Methyl-accepting chemotaxis protein (MCP) signaling domain"/>
    <property type="match status" value="1"/>
</dbReference>
<name>A0A075NWV6_9ALTE</name>
<dbReference type="Pfam" id="PF00015">
    <property type="entry name" value="MCPsignal"/>
    <property type="match status" value="1"/>
</dbReference>
<evidence type="ECO:0000259" key="5">
    <source>
        <dbReference type="PROSITE" id="PS50113"/>
    </source>
</evidence>
<dbReference type="Proteomes" id="UP000056090">
    <property type="component" value="Chromosome"/>
</dbReference>
<dbReference type="eggNOG" id="COG0840">
    <property type="taxonomic scope" value="Bacteria"/>
</dbReference>
<dbReference type="InterPro" id="IPR004089">
    <property type="entry name" value="MCPsignal_dom"/>
</dbReference>
<dbReference type="InterPro" id="IPR000014">
    <property type="entry name" value="PAS"/>
</dbReference>
<dbReference type="Pfam" id="PF08448">
    <property type="entry name" value="PAS_4"/>
    <property type="match status" value="1"/>
</dbReference>
<evidence type="ECO:0000259" key="4">
    <source>
        <dbReference type="PROSITE" id="PS50111"/>
    </source>
</evidence>
<comment type="subcellular location">
    <subcellularLocation>
        <location evidence="1">Membrane</location>
    </subcellularLocation>
</comment>
<dbReference type="GO" id="GO:0007165">
    <property type="term" value="P:signal transduction"/>
    <property type="evidence" value="ECO:0007669"/>
    <property type="project" value="UniProtKB-KW"/>
</dbReference>
<dbReference type="EMBL" id="CP008849">
    <property type="protein sequence ID" value="AIF97956.1"/>
    <property type="molecule type" value="Genomic_DNA"/>
</dbReference>